<feature type="domain" description="SusD-like N-terminal" evidence="7">
    <location>
        <begin position="24"/>
        <end position="224"/>
    </location>
</feature>
<evidence type="ECO:0000313" key="9">
    <source>
        <dbReference type="Proteomes" id="UP000198984"/>
    </source>
</evidence>
<comment type="subcellular location">
    <subcellularLocation>
        <location evidence="1">Cell outer membrane</location>
    </subcellularLocation>
</comment>
<evidence type="ECO:0000256" key="5">
    <source>
        <dbReference type="ARBA" id="ARBA00023237"/>
    </source>
</evidence>
<dbReference type="OrthoDB" id="993981at2"/>
<evidence type="ECO:0000259" key="6">
    <source>
        <dbReference type="Pfam" id="PF07980"/>
    </source>
</evidence>
<dbReference type="STRING" id="573321.SAMN04488505_10662"/>
<dbReference type="GO" id="GO:0009279">
    <property type="term" value="C:cell outer membrane"/>
    <property type="evidence" value="ECO:0007669"/>
    <property type="project" value="UniProtKB-SubCell"/>
</dbReference>
<dbReference type="Pfam" id="PF07980">
    <property type="entry name" value="SusD_RagB"/>
    <property type="match status" value="1"/>
</dbReference>
<protein>
    <submittedName>
        <fullName evidence="8">SusD family protein</fullName>
    </submittedName>
</protein>
<dbReference type="Gene3D" id="1.25.40.390">
    <property type="match status" value="1"/>
</dbReference>
<evidence type="ECO:0000256" key="1">
    <source>
        <dbReference type="ARBA" id="ARBA00004442"/>
    </source>
</evidence>
<evidence type="ECO:0000256" key="3">
    <source>
        <dbReference type="ARBA" id="ARBA00022729"/>
    </source>
</evidence>
<keyword evidence="5" id="KW-0998">Cell outer membrane</keyword>
<evidence type="ECO:0000256" key="2">
    <source>
        <dbReference type="ARBA" id="ARBA00006275"/>
    </source>
</evidence>
<dbReference type="SUPFAM" id="SSF48452">
    <property type="entry name" value="TPR-like"/>
    <property type="match status" value="1"/>
</dbReference>
<evidence type="ECO:0000259" key="7">
    <source>
        <dbReference type="Pfam" id="PF14322"/>
    </source>
</evidence>
<dbReference type="AlphaFoldDB" id="A0A1H8B0K0"/>
<dbReference type="InterPro" id="IPR012944">
    <property type="entry name" value="SusD_RagB_dom"/>
</dbReference>
<keyword evidence="9" id="KW-1185">Reference proteome</keyword>
<feature type="domain" description="RagB/SusD" evidence="6">
    <location>
        <begin position="328"/>
        <end position="478"/>
    </location>
</feature>
<evidence type="ECO:0000256" key="4">
    <source>
        <dbReference type="ARBA" id="ARBA00023136"/>
    </source>
</evidence>
<accession>A0A1H8B0K0</accession>
<dbReference type="InterPro" id="IPR033985">
    <property type="entry name" value="SusD-like_N"/>
</dbReference>
<organism evidence="8 9">
    <name type="scientific">Chitinophaga rupis</name>
    <dbReference type="NCBI Taxonomy" id="573321"/>
    <lineage>
        <taxon>Bacteria</taxon>
        <taxon>Pseudomonadati</taxon>
        <taxon>Bacteroidota</taxon>
        <taxon>Chitinophagia</taxon>
        <taxon>Chitinophagales</taxon>
        <taxon>Chitinophagaceae</taxon>
        <taxon>Chitinophaga</taxon>
    </lineage>
</organism>
<dbReference type="Proteomes" id="UP000198984">
    <property type="component" value="Unassembled WGS sequence"/>
</dbReference>
<reference evidence="8 9" key="1">
    <citation type="submission" date="2016-10" db="EMBL/GenBank/DDBJ databases">
        <authorList>
            <person name="de Groot N.N."/>
        </authorList>
    </citation>
    <scope>NUCLEOTIDE SEQUENCE [LARGE SCALE GENOMIC DNA]</scope>
    <source>
        <strain evidence="8 9">DSM 21039</strain>
    </source>
</reference>
<dbReference type="EMBL" id="FOBB01000006">
    <property type="protein sequence ID" value="SEM75709.1"/>
    <property type="molecule type" value="Genomic_DNA"/>
</dbReference>
<proteinExistence type="inferred from homology"/>
<evidence type="ECO:0000313" key="8">
    <source>
        <dbReference type="EMBL" id="SEM75709.1"/>
    </source>
</evidence>
<name>A0A1H8B0K0_9BACT</name>
<dbReference type="CDD" id="cd08977">
    <property type="entry name" value="SusD"/>
    <property type="match status" value="1"/>
</dbReference>
<sequence>MKKILSIIIAGLVCMPGSSCKNSFLDLAPVSNSNASNFYKTKADFDLAVSAAYATLYVFFAPQSAVSFFSEQMSDNATIYNINGIQADKKAFKDFNVNSSNTQVYLFWQQCYRSLYNVNIVLDKIEGADLDEAYKDQVRAEMRFLRGMYYFYMTQMWGDLPLVTKDITAAESYGILRSPKAEVYNQVISDLQFAAGKLPLAPAVTAAGHASKGAAQALLGKVYLTQGNKTAAAQALQEVVSSNQYMLLPQYASLWVVTNKNTKESVFEIQYKGGSTGVPLSDFYNEYTPYENFSFTLYAGGMNMVTDDLYNEFESNDPRRDLSIAPGYTNKTGTFIPIKYPRKWTDSLAPIVTINGNAREASSNNFMVLRYADVLLMLTEATGDAAYLNQVRARAGLPLYGMPGYPAAQYPSLDLAIEHERRVELAIEFQRGFDLRRTNRAVTVLSAKGKPVTPDKLLLPIPEIVRQQNSAITQNTGY</sequence>
<comment type="similarity">
    <text evidence="2">Belongs to the SusD family.</text>
</comment>
<keyword evidence="3" id="KW-0732">Signal</keyword>
<gene>
    <name evidence="8" type="ORF">SAMN04488505_10662</name>
</gene>
<dbReference type="InterPro" id="IPR011990">
    <property type="entry name" value="TPR-like_helical_dom_sf"/>
</dbReference>
<dbReference type="Pfam" id="PF14322">
    <property type="entry name" value="SusD-like_3"/>
    <property type="match status" value="1"/>
</dbReference>
<keyword evidence="4" id="KW-0472">Membrane</keyword>
<dbReference type="RefSeq" id="WP_089917306.1">
    <property type="nucleotide sequence ID" value="NZ_FOBB01000006.1"/>
</dbReference>